<evidence type="ECO:0000256" key="1">
    <source>
        <dbReference type="ARBA" id="ARBA00022574"/>
    </source>
</evidence>
<name>A0ABT8KVT3_9BACT</name>
<dbReference type="SMART" id="SM00320">
    <property type="entry name" value="WD40"/>
    <property type="match status" value="6"/>
</dbReference>
<proteinExistence type="predicted"/>
<dbReference type="PANTHER" id="PTHR19848">
    <property type="entry name" value="WD40 REPEAT PROTEIN"/>
    <property type="match status" value="1"/>
</dbReference>
<dbReference type="EMBL" id="JAUJEA010000007">
    <property type="protein sequence ID" value="MDN5203565.1"/>
    <property type="molecule type" value="Genomic_DNA"/>
</dbReference>
<evidence type="ECO:0000313" key="5">
    <source>
        <dbReference type="Proteomes" id="UP001172082"/>
    </source>
</evidence>
<comment type="caution">
    <text evidence="4">The sequence shown here is derived from an EMBL/GenBank/DDBJ whole genome shotgun (WGS) entry which is preliminary data.</text>
</comment>
<dbReference type="PROSITE" id="PS00678">
    <property type="entry name" value="WD_REPEATS_1"/>
    <property type="match status" value="2"/>
</dbReference>
<dbReference type="PANTHER" id="PTHR19848:SF8">
    <property type="entry name" value="F-BOX AND WD REPEAT DOMAIN CONTAINING 7"/>
    <property type="match status" value="1"/>
</dbReference>
<sequence>MGKISVTKINTLTGHKDCIYTLERSGTSNIFFSAGGDGLVAQWNLSGEKDGHLIANLPNSVYALHYLKTLNSLIVGQNFEGIHIIDLETNQEKASLKLTEAAIFDIKTLKDLIFVGTGDGTLFIVDLKRVNVIKKIKFSDQSVRSIAVNEANDELAIGYSDNHIRILDLKDFSLKREILAHKNSVFTLKYSPDYRHLLSGSRDAHLKIWDVNRDYELTESIVAHMYAINNIAFSPDKNYFVTCSMDKSIKVWSAREYKLLKVIDKARHAGHGTSVNKLLWSEYSDLLVSASDDRSISIWDIKMIEN</sequence>
<keyword evidence="5" id="KW-1185">Reference proteome</keyword>
<dbReference type="SUPFAM" id="SSF50978">
    <property type="entry name" value="WD40 repeat-like"/>
    <property type="match status" value="1"/>
</dbReference>
<feature type="repeat" description="WD" evidence="3">
    <location>
        <begin position="178"/>
        <end position="219"/>
    </location>
</feature>
<dbReference type="PRINTS" id="PR00320">
    <property type="entry name" value="GPROTEINBRPT"/>
</dbReference>
<evidence type="ECO:0000313" key="4">
    <source>
        <dbReference type="EMBL" id="MDN5203565.1"/>
    </source>
</evidence>
<dbReference type="PROSITE" id="PS50082">
    <property type="entry name" value="WD_REPEATS_2"/>
    <property type="match status" value="4"/>
</dbReference>
<dbReference type="InterPro" id="IPR001680">
    <property type="entry name" value="WD40_rpt"/>
</dbReference>
<evidence type="ECO:0000256" key="2">
    <source>
        <dbReference type="ARBA" id="ARBA00022737"/>
    </source>
</evidence>
<dbReference type="PROSITE" id="PS50294">
    <property type="entry name" value="WD_REPEATS_REGION"/>
    <property type="match status" value="3"/>
</dbReference>
<organism evidence="4 5">
    <name type="scientific">Splendidivirga corallicola</name>
    <dbReference type="NCBI Taxonomy" id="3051826"/>
    <lineage>
        <taxon>Bacteria</taxon>
        <taxon>Pseudomonadati</taxon>
        <taxon>Bacteroidota</taxon>
        <taxon>Cytophagia</taxon>
        <taxon>Cytophagales</taxon>
        <taxon>Splendidivirgaceae</taxon>
        <taxon>Splendidivirga</taxon>
    </lineage>
</organism>
<dbReference type="Pfam" id="PF00400">
    <property type="entry name" value="WD40"/>
    <property type="match status" value="4"/>
</dbReference>
<dbReference type="Gene3D" id="2.130.10.10">
    <property type="entry name" value="YVTN repeat-like/Quinoprotein amine dehydrogenase"/>
    <property type="match status" value="2"/>
</dbReference>
<dbReference type="InterPro" id="IPR019775">
    <property type="entry name" value="WD40_repeat_CS"/>
</dbReference>
<keyword evidence="2" id="KW-0677">Repeat</keyword>
<dbReference type="CDD" id="cd00200">
    <property type="entry name" value="WD40"/>
    <property type="match status" value="1"/>
</dbReference>
<accession>A0ABT8KVT3</accession>
<evidence type="ECO:0000256" key="3">
    <source>
        <dbReference type="PROSITE-ProRule" id="PRU00221"/>
    </source>
</evidence>
<reference evidence="4" key="1">
    <citation type="submission" date="2023-06" db="EMBL/GenBank/DDBJ databases">
        <title>Genomic of Parafulvivirga corallium.</title>
        <authorList>
            <person name="Wang G."/>
        </authorList>
    </citation>
    <scope>NUCLEOTIDE SEQUENCE</scope>
    <source>
        <strain evidence="4">BMA10</strain>
    </source>
</reference>
<protein>
    <submittedName>
        <fullName evidence="4">WD40 repeat domain-containing protein</fullName>
    </submittedName>
</protein>
<dbReference type="Proteomes" id="UP001172082">
    <property type="component" value="Unassembled WGS sequence"/>
</dbReference>
<dbReference type="InterPro" id="IPR020472">
    <property type="entry name" value="WD40_PAC1"/>
</dbReference>
<feature type="repeat" description="WD" evidence="3">
    <location>
        <begin position="268"/>
        <end position="306"/>
    </location>
</feature>
<feature type="repeat" description="WD" evidence="3">
    <location>
        <begin position="221"/>
        <end position="262"/>
    </location>
</feature>
<feature type="repeat" description="WD" evidence="3">
    <location>
        <begin position="12"/>
        <end position="46"/>
    </location>
</feature>
<gene>
    <name evidence="4" type="ORF">QQ008_19410</name>
</gene>
<dbReference type="InterPro" id="IPR015943">
    <property type="entry name" value="WD40/YVTN_repeat-like_dom_sf"/>
</dbReference>
<dbReference type="InterPro" id="IPR036322">
    <property type="entry name" value="WD40_repeat_dom_sf"/>
</dbReference>
<keyword evidence="1 3" id="KW-0853">WD repeat</keyword>
<dbReference type="RefSeq" id="WP_346753586.1">
    <property type="nucleotide sequence ID" value="NZ_JAUJEA010000007.1"/>
</dbReference>